<sequence>MESCTAHTKELLLTLDTCRNATAIVISSMPVPRLCLHSEMMKTKQSFSFDVRFLPFAHGLVPKGKVRASKDEYLRQINSYFLERACIKPLFFNFLYAFMGFV</sequence>
<reference evidence="1" key="1">
    <citation type="submission" date="2014-09" db="EMBL/GenBank/DDBJ databases">
        <authorList>
            <person name="Magalhaes I.L.F."/>
            <person name="Oliveira U."/>
            <person name="Santos F.R."/>
            <person name="Vidigal T.H.D.A."/>
            <person name="Brescovit A.D."/>
            <person name="Santos A.J."/>
        </authorList>
    </citation>
    <scope>NUCLEOTIDE SEQUENCE</scope>
    <source>
        <tissue evidence="1">Shoot tissue taken approximately 20 cm above the soil surface</tissue>
    </source>
</reference>
<protein>
    <submittedName>
        <fullName evidence="1">Uncharacterized protein</fullName>
    </submittedName>
</protein>
<evidence type="ECO:0000313" key="1">
    <source>
        <dbReference type="EMBL" id="JAD53275.1"/>
    </source>
</evidence>
<name>A0A0A9AWI6_ARUDO</name>
<dbReference type="AlphaFoldDB" id="A0A0A9AWI6"/>
<dbReference type="EMBL" id="GBRH01244620">
    <property type="protein sequence ID" value="JAD53275.1"/>
    <property type="molecule type" value="Transcribed_RNA"/>
</dbReference>
<reference evidence="1" key="2">
    <citation type="journal article" date="2015" name="Data Brief">
        <title>Shoot transcriptome of the giant reed, Arundo donax.</title>
        <authorList>
            <person name="Barrero R.A."/>
            <person name="Guerrero F.D."/>
            <person name="Moolhuijzen P."/>
            <person name="Goolsby J.A."/>
            <person name="Tidwell J."/>
            <person name="Bellgard S.E."/>
            <person name="Bellgard M.I."/>
        </authorList>
    </citation>
    <scope>NUCLEOTIDE SEQUENCE</scope>
    <source>
        <tissue evidence="1">Shoot tissue taken approximately 20 cm above the soil surface</tissue>
    </source>
</reference>
<accession>A0A0A9AWI6</accession>
<proteinExistence type="predicted"/>
<organism evidence="1">
    <name type="scientific">Arundo donax</name>
    <name type="common">Giant reed</name>
    <name type="synonym">Donax arundinaceus</name>
    <dbReference type="NCBI Taxonomy" id="35708"/>
    <lineage>
        <taxon>Eukaryota</taxon>
        <taxon>Viridiplantae</taxon>
        <taxon>Streptophyta</taxon>
        <taxon>Embryophyta</taxon>
        <taxon>Tracheophyta</taxon>
        <taxon>Spermatophyta</taxon>
        <taxon>Magnoliopsida</taxon>
        <taxon>Liliopsida</taxon>
        <taxon>Poales</taxon>
        <taxon>Poaceae</taxon>
        <taxon>PACMAD clade</taxon>
        <taxon>Arundinoideae</taxon>
        <taxon>Arundineae</taxon>
        <taxon>Arundo</taxon>
    </lineage>
</organism>